<evidence type="ECO:0000259" key="3">
    <source>
        <dbReference type="Pfam" id="PF01370"/>
    </source>
</evidence>
<feature type="domain" description="NAD-dependent epimerase/dehydratase" evidence="3">
    <location>
        <begin position="6"/>
        <end position="264"/>
    </location>
</feature>
<dbReference type="InterPro" id="IPR001509">
    <property type="entry name" value="Epimerase_deHydtase"/>
</dbReference>
<organism evidence="4 5">
    <name type="scientific">Salmonirosea aquatica</name>
    <dbReference type="NCBI Taxonomy" id="2654236"/>
    <lineage>
        <taxon>Bacteria</taxon>
        <taxon>Pseudomonadati</taxon>
        <taxon>Bacteroidota</taxon>
        <taxon>Cytophagia</taxon>
        <taxon>Cytophagales</taxon>
        <taxon>Spirosomataceae</taxon>
        <taxon>Salmonirosea</taxon>
    </lineage>
</organism>
<dbReference type="Proteomes" id="UP000479293">
    <property type="component" value="Unassembled WGS sequence"/>
</dbReference>
<dbReference type="RefSeq" id="WP_152762325.1">
    <property type="nucleotide sequence ID" value="NZ_WHLY01000002.1"/>
</dbReference>
<name>A0A7C9FE91_9BACT</name>
<keyword evidence="5" id="KW-1185">Reference proteome</keyword>
<dbReference type="PANTHER" id="PTHR10366">
    <property type="entry name" value="NAD DEPENDENT EPIMERASE/DEHYDRATASE"/>
    <property type="match status" value="1"/>
</dbReference>
<dbReference type="InterPro" id="IPR050425">
    <property type="entry name" value="NAD(P)_dehydrat-like"/>
</dbReference>
<evidence type="ECO:0000313" key="4">
    <source>
        <dbReference type="EMBL" id="MPR35350.1"/>
    </source>
</evidence>
<protein>
    <submittedName>
        <fullName evidence="4">NAD-dependent epimerase/dehydratase family protein</fullName>
    </submittedName>
</protein>
<evidence type="ECO:0000256" key="2">
    <source>
        <dbReference type="ARBA" id="ARBA00023445"/>
    </source>
</evidence>
<evidence type="ECO:0000313" key="5">
    <source>
        <dbReference type="Proteomes" id="UP000479293"/>
    </source>
</evidence>
<evidence type="ECO:0000256" key="1">
    <source>
        <dbReference type="ARBA" id="ARBA00023002"/>
    </source>
</evidence>
<dbReference type="AlphaFoldDB" id="A0A7C9FE91"/>
<dbReference type="EMBL" id="WHLY01000002">
    <property type="protein sequence ID" value="MPR35350.1"/>
    <property type="molecule type" value="Genomic_DNA"/>
</dbReference>
<keyword evidence="1" id="KW-0560">Oxidoreductase</keyword>
<comment type="caution">
    <text evidence="4">The sequence shown here is derived from an EMBL/GenBank/DDBJ whole genome shotgun (WGS) entry which is preliminary data.</text>
</comment>
<proteinExistence type="inferred from homology"/>
<dbReference type="GO" id="GO:0016616">
    <property type="term" value="F:oxidoreductase activity, acting on the CH-OH group of donors, NAD or NADP as acceptor"/>
    <property type="evidence" value="ECO:0007669"/>
    <property type="project" value="TreeGrafter"/>
</dbReference>
<accession>A0A7C9FE91</accession>
<dbReference type="PANTHER" id="PTHR10366:SF564">
    <property type="entry name" value="STEROL-4-ALPHA-CARBOXYLATE 3-DEHYDROGENASE, DECARBOXYLATING"/>
    <property type="match status" value="1"/>
</dbReference>
<dbReference type="Gene3D" id="3.40.50.720">
    <property type="entry name" value="NAD(P)-binding Rossmann-like Domain"/>
    <property type="match status" value="1"/>
</dbReference>
<comment type="similarity">
    <text evidence="2">Belongs to the NAD(P)-dependent epimerase/dehydratase family. Dihydroflavonol-4-reductase subfamily.</text>
</comment>
<reference evidence="4 5" key="1">
    <citation type="submission" date="2019-10" db="EMBL/GenBank/DDBJ databases">
        <title>Draft Genome Sequence of Cytophagaceae sp. SJW1-29.</title>
        <authorList>
            <person name="Choi A."/>
        </authorList>
    </citation>
    <scope>NUCLEOTIDE SEQUENCE [LARGE SCALE GENOMIC DNA]</scope>
    <source>
        <strain evidence="4 5">SJW1-29</strain>
    </source>
</reference>
<gene>
    <name evidence="4" type="ORF">GBK04_18835</name>
</gene>
<dbReference type="SUPFAM" id="SSF51735">
    <property type="entry name" value="NAD(P)-binding Rossmann-fold domains"/>
    <property type="match status" value="1"/>
</dbReference>
<dbReference type="InterPro" id="IPR036291">
    <property type="entry name" value="NAD(P)-bd_dom_sf"/>
</dbReference>
<sequence length="317" mass="34678">MKKTGIIGGAGFIGSHITKKFLAEGYDVRVSVRDLSQKEKYAHLHDLENAASHLEIVQMDVQDEAALRAFLQDCDIVVHSGTPFQLDVQDPQRDLLDPTIKGTENFLKVAGETPSLKKVVFVGSVASINTSYPLPDPSRSADGVYADDVYTEADEPYLDANDHPYAQAKYYADQVVRKFVKSQPDAAFEVVSVYPTFVTGHSLSARDDSSSMGIQYLFKNKIAPNPFVEMMFAKNVEFAMVSVADVAEGIFRAATTPGLHGKNYLLTGESYKVSDITRMLNGQEPAEAARTVYSGAAATQDLGLQFQAAHVPLNEWA</sequence>
<dbReference type="Pfam" id="PF01370">
    <property type="entry name" value="Epimerase"/>
    <property type="match status" value="1"/>
</dbReference>